<dbReference type="NCBIfam" id="TIGR00625">
    <property type="entry name" value="tfb2"/>
    <property type="match status" value="1"/>
</dbReference>
<name>A0A0D2FQZ9_CLAB1</name>
<dbReference type="GO" id="GO:0005675">
    <property type="term" value="C:transcription factor TFIIH holo complex"/>
    <property type="evidence" value="ECO:0007669"/>
    <property type="project" value="TreeGrafter"/>
</dbReference>
<evidence type="ECO:0000256" key="8">
    <source>
        <dbReference type="ARBA" id="ARBA00023242"/>
    </source>
</evidence>
<dbReference type="Pfam" id="PF03849">
    <property type="entry name" value="Tfb2"/>
    <property type="match status" value="1"/>
</dbReference>
<dbReference type="GeneID" id="27703394"/>
<keyword evidence="12" id="KW-1185">Reference proteome</keyword>
<dbReference type="PANTHER" id="PTHR13152:SF0">
    <property type="entry name" value="GENERAL TRANSCRIPTION FACTOR IIH SUBUNIT 4"/>
    <property type="match status" value="1"/>
</dbReference>
<comment type="function">
    <text evidence="1">Component of the general transcription and DNA repair factor IIH (TFIIH) core complex, which is involved in general and transcription-coupled nucleotide excision repair (NER) of damaged DNA and, when complexed to TFIIK, in RNA transcription by RNA polymerase II. In NER, TFIIH acts by opening DNA around the lesion to allow the excision of the damaged oligonucleotide and its replacement by a new DNA fragment. In transcription, TFIIH has an essential role in transcription initiation. When the pre-initiation complex (PIC) has been established, TFIIH is required for promoter opening and promoter escape. Phosphorylation of the C-terminal tail (CTD) of the largest subunit of RNA polymerase II by the kinase module TFIIK controls the initiation of transcription.</text>
</comment>
<accession>A0A0D2FQZ9</accession>
<keyword evidence="7 9" id="KW-0234">DNA repair</keyword>
<keyword evidence="6 9" id="KW-0804">Transcription</keyword>
<evidence type="ECO:0000256" key="6">
    <source>
        <dbReference type="ARBA" id="ARBA00023163"/>
    </source>
</evidence>
<evidence type="ECO:0000256" key="4">
    <source>
        <dbReference type="ARBA" id="ARBA00022763"/>
    </source>
</evidence>
<dbReference type="RefSeq" id="XP_016615651.1">
    <property type="nucleotide sequence ID" value="XM_016768183.1"/>
</dbReference>
<dbReference type="GO" id="GO:0001671">
    <property type="term" value="F:ATPase activator activity"/>
    <property type="evidence" value="ECO:0007669"/>
    <property type="project" value="InterPro"/>
</dbReference>
<keyword evidence="5 9" id="KW-0805">Transcription regulation</keyword>
<dbReference type="EMBL" id="KN846997">
    <property type="protein sequence ID" value="KIW88982.1"/>
    <property type="molecule type" value="Genomic_DNA"/>
</dbReference>
<dbReference type="Gene3D" id="3.30.70.2610">
    <property type="match status" value="1"/>
</dbReference>
<dbReference type="OrthoDB" id="364513at2759"/>
<dbReference type="Pfam" id="PF18307">
    <property type="entry name" value="Tfb2_C"/>
    <property type="match status" value="1"/>
</dbReference>
<gene>
    <name evidence="11" type="ORF">Z519_10466</name>
</gene>
<evidence type="ECO:0000256" key="7">
    <source>
        <dbReference type="ARBA" id="ARBA00023204"/>
    </source>
</evidence>
<comment type="similarity">
    <text evidence="3 9">Belongs to the TFB2 family.</text>
</comment>
<dbReference type="PANTHER" id="PTHR13152">
    <property type="entry name" value="TFIIH, POLYPEPTIDE 4"/>
    <property type="match status" value="1"/>
</dbReference>
<feature type="domain" description="Transcription factor Tfb2 C-terminal" evidence="10">
    <location>
        <begin position="446"/>
        <end position="509"/>
    </location>
</feature>
<dbReference type="VEuPathDB" id="FungiDB:Z519_10466"/>
<dbReference type="AlphaFoldDB" id="A0A0D2FQZ9"/>
<keyword evidence="4 9" id="KW-0227">DNA damage</keyword>
<evidence type="ECO:0000256" key="5">
    <source>
        <dbReference type="ARBA" id="ARBA00023015"/>
    </source>
</evidence>
<dbReference type="GO" id="GO:0006289">
    <property type="term" value="P:nucleotide-excision repair"/>
    <property type="evidence" value="ECO:0007669"/>
    <property type="project" value="InterPro"/>
</dbReference>
<keyword evidence="8 9" id="KW-0539">Nucleus</keyword>
<evidence type="ECO:0000256" key="2">
    <source>
        <dbReference type="ARBA" id="ARBA00004123"/>
    </source>
</evidence>
<proteinExistence type="inferred from homology"/>
<sequence>MADTTLQSWEYLETLPGTQFYRLYRSPSSALAIFRKRLSALAKSFVLMLLYMPRPMPAKQLEQFVQDTSRGEREHALDLLHRYHIFRDVTFNSTKAYALTSDFAKSLRRALTGAGDSRSFGKVARVPESDEVTISQLDEYSRQRWEGILGYMVGSSAIPLETANEQQAIEPAPGVIELLKAGHLIEVSGAYSHGQRAKITKEGFAFVLQDINTQVWALLFLYVDNAEVFDMDKVDVLSFLFLVSSLELGLAYSTSTLDETQRRCLSDLVSLGLVYQPPSDNGVTPANYFYPTRLATTLTSDSAMALSTANLTIGTSLSQKYSSSSSSGTTTPSGTVTQKGFIIVETNYRVYAYTSSPLQIALLSLFINLRSRHPNLVTGKMSKSSVQRAVQAGITADQIISYLTTHAHPQMRRHAQAEQAALLARGTATESQAQRTVPVLPATILDQIHLWQLERDRMTTTPGFLFRDFSTRAEYEANCRYADETGVLVWKDDAKRLFFVTRLEGVRAFMAERRATGGAGTAQG</sequence>
<protein>
    <recommendedName>
        <fullName evidence="9">RNA polymerase II transcription factor B subunit 2</fullName>
    </recommendedName>
</protein>
<evidence type="ECO:0000256" key="1">
    <source>
        <dbReference type="ARBA" id="ARBA00002817"/>
    </source>
</evidence>
<dbReference type="GO" id="GO:0003690">
    <property type="term" value="F:double-stranded DNA binding"/>
    <property type="evidence" value="ECO:0007669"/>
    <property type="project" value="TreeGrafter"/>
</dbReference>
<reference evidence="11" key="1">
    <citation type="submission" date="2015-01" db="EMBL/GenBank/DDBJ databases">
        <title>The Genome Sequence of Cladophialophora bantiana CBS 173.52.</title>
        <authorList>
            <consortium name="The Broad Institute Genomics Platform"/>
            <person name="Cuomo C."/>
            <person name="de Hoog S."/>
            <person name="Gorbushina A."/>
            <person name="Stielow B."/>
            <person name="Teixiera M."/>
            <person name="Abouelleil A."/>
            <person name="Chapman S.B."/>
            <person name="Priest M."/>
            <person name="Young S.K."/>
            <person name="Wortman J."/>
            <person name="Nusbaum C."/>
            <person name="Birren B."/>
        </authorList>
    </citation>
    <scope>NUCLEOTIDE SEQUENCE [LARGE SCALE GENOMIC DNA]</scope>
    <source>
        <strain evidence="11">CBS 173.52</strain>
    </source>
</reference>
<organism evidence="11 12">
    <name type="scientific">Cladophialophora bantiana (strain ATCC 10958 / CBS 173.52 / CDC B-1940 / NIH 8579)</name>
    <name type="common">Xylohypha bantiana</name>
    <dbReference type="NCBI Taxonomy" id="1442370"/>
    <lineage>
        <taxon>Eukaryota</taxon>
        <taxon>Fungi</taxon>
        <taxon>Dikarya</taxon>
        <taxon>Ascomycota</taxon>
        <taxon>Pezizomycotina</taxon>
        <taxon>Eurotiomycetes</taxon>
        <taxon>Chaetothyriomycetidae</taxon>
        <taxon>Chaetothyriales</taxon>
        <taxon>Herpotrichiellaceae</taxon>
        <taxon>Cladophialophora</taxon>
    </lineage>
</organism>
<evidence type="ECO:0000313" key="12">
    <source>
        <dbReference type="Proteomes" id="UP000053789"/>
    </source>
</evidence>
<evidence type="ECO:0000259" key="10">
    <source>
        <dbReference type="Pfam" id="PF18307"/>
    </source>
</evidence>
<evidence type="ECO:0000256" key="3">
    <source>
        <dbReference type="ARBA" id="ARBA00007132"/>
    </source>
</evidence>
<dbReference type="Proteomes" id="UP000053789">
    <property type="component" value="Unassembled WGS sequence"/>
</dbReference>
<dbReference type="InterPro" id="IPR004598">
    <property type="entry name" value="TFIIH_p52/Tfb2"/>
</dbReference>
<comment type="function">
    <text evidence="9">Component of the general transcription and DNA repair factor IIH (TFIIH) core complex which is involved in general and transcription-coupled nucleotide excision repair (NER) of damaged DNA.</text>
</comment>
<dbReference type="InterPro" id="IPR040662">
    <property type="entry name" value="Tfb2_C"/>
</dbReference>
<evidence type="ECO:0000256" key="9">
    <source>
        <dbReference type="RuleBase" id="RU364024"/>
    </source>
</evidence>
<dbReference type="HOGENOM" id="CLU_027280_4_0_1"/>
<dbReference type="GO" id="GO:0000439">
    <property type="term" value="C:transcription factor TFIIH core complex"/>
    <property type="evidence" value="ECO:0007669"/>
    <property type="project" value="InterPro"/>
</dbReference>
<evidence type="ECO:0000313" key="11">
    <source>
        <dbReference type="EMBL" id="KIW88982.1"/>
    </source>
</evidence>
<comment type="subcellular location">
    <subcellularLocation>
        <location evidence="2 9">Nucleus</location>
    </subcellularLocation>
</comment>